<proteinExistence type="predicted"/>
<dbReference type="OrthoDB" id="2060945at2"/>
<protein>
    <submittedName>
        <fullName evidence="3">Lipase</fullName>
    </submittedName>
</protein>
<evidence type="ECO:0000256" key="1">
    <source>
        <dbReference type="SAM" id="MobiDB-lite"/>
    </source>
</evidence>
<accession>A0A372GPE1</accession>
<dbReference type="InterPro" id="IPR013830">
    <property type="entry name" value="SGNH_hydro"/>
</dbReference>
<dbReference type="AlphaFoldDB" id="A0A372GPE1"/>
<evidence type="ECO:0000259" key="2">
    <source>
        <dbReference type="Pfam" id="PF13472"/>
    </source>
</evidence>
<keyword evidence="4" id="KW-1185">Reference proteome</keyword>
<dbReference type="InterPro" id="IPR036514">
    <property type="entry name" value="SGNH_hydro_sf"/>
</dbReference>
<evidence type="ECO:0000313" key="4">
    <source>
        <dbReference type="Proteomes" id="UP000262882"/>
    </source>
</evidence>
<dbReference type="Gene3D" id="2.60.120.260">
    <property type="entry name" value="Galactose-binding domain-like"/>
    <property type="match status" value="1"/>
</dbReference>
<dbReference type="Gene3D" id="3.40.50.1110">
    <property type="entry name" value="SGNH hydrolase"/>
    <property type="match status" value="1"/>
</dbReference>
<feature type="domain" description="SGNH hydrolase-type esterase" evidence="2">
    <location>
        <begin position="170"/>
        <end position="354"/>
    </location>
</feature>
<sequence length="386" mass="42279">MLKVDLVGGPVAIAGALDVEHTPTGLIPRRLPAWTRPQITDSYMQLMVPRPAGVRLVFRTEADTIELDVFVTRFRNAYFPLFPVAFDAVTSFTNVISREVVGGDISVVRAGQVVETEHGEPETIRFEGLGDSWKDVEIWLPQAAIVELRELRADGIVAPGRLPGRRWVHYGSSISHCAEAGTPTDAWPTWVARRAGLDLTSLAFAGNCHLDQFAARTIRDQPADVITLKVGINVQNLTSFTERTFVPALHGFLDTVRDGHPRTPLLVASPIICPTAEDRAGPTVQDDTGRYHATGDPGGLTLGRIRTLIEEIVATRVAHGDPHLRYLDGRTLFGPDDANDLYDGLHPNADGYRRIGERFHAQVFGPSGVWPEPGGAANEGRQAWQR</sequence>
<organism evidence="3 4">
    <name type="scientific">Actinomadura spongiicola</name>
    <dbReference type="NCBI Taxonomy" id="2303421"/>
    <lineage>
        <taxon>Bacteria</taxon>
        <taxon>Bacillati</taxon>
        <taxon>Actinomycetota</taxon>
        <taxon>Actinomycetes</taxon>
        <taxon>Streptosporangiales</taxon>
        <taxon>Thermomonosporaceae</taxon>
        <taxon>Actinomadura</taxon>
    </lineage>
</organism>
<dbReference type="EMBL" id="QVNQ01000001">
    <property type="protein sequence ID" value="RFS87268.1"/>
    <property type="molecule type" value="Genomic_DNA"/>
</dbReference>
<comment type="caution">
    <text evidence="3">The sequence shown here is derived from an EMBL/GenBank/DDBJ whole genome shotgun (WGS) entry which is preliminary data.</text>
</comment>
<evidence type="ECO:0000313" key="3">
    <source>
        <dbReference type="EMBL" id="RFS87268.1"/>
    </source>
</evidence>
<feature type="region of interest" description="Disordered" evidence="1">
    <location>
        <begin position="366"/>
        <end position="386"/>
    </location>
</feature>
<reference evidence="3 4" key="1">
    <citation type="submission" date="2018-08" db="EMBL/GenBank/DDBJ databases">
        <title>Actinomadura spongicola sp. nov., isolated from marine sponge Leucetta chagosensis.</title>
        <authorList>
            <person name="Li L."/>
            <person name="Lin H.W."/>
        </authorList>
    </citation>
    <scope>NUCLEOTIDE SEQUENCE [LARGE SCALE GENOMIC DNA]</scope>
    <source>
        <strain evidence="3 4">LHW52907</strain>
    </source>
</reference>
<gene>
    <name evidence="3" type="ORF">D0T12_03250</name>
</gene>
<dbReference type="Pfam" id="PF13472">
    <property type="entry name" value="Lipase_GDSL_2"/>
    <property type="match status" value="1"/>
</dbReference>
<dbReference type="RefSeq" id="WP_117397716.1">
    <property type="nucleotide sequence ID" value="NZ_QVNQ01000001.1"/>
</dbReference>
<dbReference type="SUPFAM" id="SSF52266">
    <property type="entry name" value="SGNH hydrolase"/>
    <property type="match status" value="1"/>
</dbReference>
<name>A0A372GPE1_9ACTN</name>
<dbReference type="Proteomes" id="UP000262882">
    <property type="component" value="Unassembled WGS sequence"/>
</dbReference>